<organism evidence="3">
    <name type="scientific">Timema douglasi</name>
    <name type="common">Walking stick</name>
    <dbReference type="NCBI Taxonomy" id="61478"/>
    <lineage>
        <taxon>Eukaryota</taxon>
        <taxon>Metazoa</taxon>
        <taxon>Ecdysozoa</taxon>
        <taxon>Arthropoda</taxon>
        <taxon>Hexapoda</taxon>
        <taxon>Insecta</taxon>
        <taxon>Pterygota</taxon>
        <taxon>Neoptera</taxon>
        <taxon>Polyneoptera</taxon>
        <taxon>Phasmatodea</taxon>
        <taxon>Timematodea</taxon>
        <taxon>Timematoidea</taxon>
        <taxon>Timematidae</taxon>
        <taxon>Timema</taxon>
    </lineage>
</organism>
<feature type="compositionally biased region" description="Polar residues" evidence="1">
    <location>
        <begin position="124"/>
        <end position="137"/>
    </location>
</feature>
<proteinExistence type="predicted"/>
<feature type="chain" id="PRO_5031084271" evidence="2">
    <location>
        <begin position="23"/>
        <end position="181"/>
    </location>
</feature>
<accession>A0A7R8VFJ3</accession>
<gene>
    <name evidence="3" type="ORF">TDIB3V08_LOCUS3170</name>
</gene>
<evidence type="ECO:0000256" key="2">
    <source>
        <dbReference type="SAM" id="SignalP"/>
    </source>
</evidence>
<dbReference type="AlphaFoldDB" id="A0A7R8VFJ3"/>
<reference evidence="3" key="1">
    <citation type="submission" date="2020-11" db="EMBL/GenBank/DDBJ databases">
        <authorList>
            <person name="Tran Van P."/>
        </authorList>
    </citation>
    <scope>NUCLEOTIDE SEQUENCE</scope>
</reference>
<sequence>MNQLPMCLLLLLVTVLVPSSQKSTDCAPKPPVDSQPGPPPGPIPGPPPRSSACISPNMTTNRTGRSPGHQTNMMTNRTGRSPGTQTDMMTNRTGRSPGTQTNMTTNSTGRSPGTQTNMTTNNTGRSPGTQTNMTTESPGPRYTAGYPFRCRPSPCPVLYDLIYFHNTSLATNSTITSPLVL</sequence>
<feature type="compositionally biased region" description="Low complexity" evidence="1">
    <location>
        <begin position="114"/>
        <end position="123"/>
    </location>
</feature>
<protein>
    <submittedName>
        <fullName evidence="3">Uncharacterized protein</fullName>
    </submittedName>
</protein>
<feature type="signal peptide" evidence="2">
    <location>
        <begin position="1"/>
        <end position="22"/>
    </location>
</feature>
<name>A0A7R8VFJ3_TIMDO</name>
<feature type="compositionally biased region" description="Pro residues" evidence="1">
    <location>
        <begin position="28"/>
        <end position="49"/>
    </location>
</feature>
<keyword evidence="2" id="KW-0732">Signal</keyword>
<evidence type="ECO:0000256" key="1">
    <source>
        <dbReference type="SAM" id="MobiDB-lite"/>
    </source>
</evidence>
<dbReference type="EMBL" id="OA565355">
    <property type="protein sequence ID" value="CAD7196843.1"/>
    <property type="molecule type" value="Genomic_DNA"/>
</dbReference>
<feature type="region of interest" description="Disordered" evidence="1">
    <location>
        <begin position="21"/>
        <end position="140"/>
    </location>
</feature>
<evidence type="ECO:0000313" key="3">
    <source>
        <dbReference type="EMBL" id="CAD7196843.1"/>
    </source>
</evidence>
<feature type="compositionally biased region" description="Polar residues" evidence="1">
    <location>
        <begin position="52"/>
        <end position="113"/>
    </location>
</feature>